<feature type="transmembrane region" description="Helical" evidence="8">
    <location>
        <begin position="71"/>
        <end position="94"/>
    </location>
</feature>
<proteinExistence type="inferred from homology"/>
<feature type="transmembrane region" description="Helical" evidence="8">
    <location>
        <begin position="177"/>
        <end position="195"/>
    </location>
</feature>
<feature type="transmembrane region" description="Helical" evidence="8">
    <location>
        <begin position="239"/>
        <end position="256"/>
    </location>
</feature>
<keyword evidence="6 8" id="KW-0472">Membrane</keyword>
<dbReference type="RefSeq" id="WP_143342424.1">
    <property type="nucleotide sequence ID" value="NZ_JAGIOO010000001.1"/>
</dbReference>
<reference evidence="9 10" key="1">
    <citation type="submission" date="2021-03" db="EMBL/GenBank/DDBJ databases">
        <title>Sequencing the genomes of 1000 actinobacteria strains.</title>
        <authorList>
            <person name="Klenk H.-P."/>
        </authorList>
    </citation>
    <scope>NUCLEOTIDE SEQUENCE [LARGE SCALE GENOMIC DNA]</scope>
    <source>
        <strain evidence="9 10">DSM 44580</strain>
    </source>
</reference>
<feature type="transmembrane region" description="Helical" evidence="8">
    <location>
        <begin position="286"/>
        <end position="304"/>
    </location>
</feature>
<dbReference type="GO" id="GO:0016829">
    <property type="term" value="F:lyase activity"/>
    <property type="evidence" value="ECO:0007669"/>
    <property type="project" value="UniProtKB-KW"/>
</dbReference>
<evidence type="ECO:0000256" key="3">
    <source>
        <dbReference type="ARBA" id="ARBA00022679"/>
    </source>
</evidence>
<name>A0ABS5A6V2_9PSEU</name>
<keyword evidence="9" id="KW-0328">Glycosyltransferase</keyword>
<keyword evidence="2" id="KW-1003">Cell membrane</keyword>
<keyword evidence="3 9" id="KW-0808">Transferase</keyword>
<evidence type="ECO:0000313" key="10">
    <source>
        <dbReference type="Proteomes" id="UP001519363"/>
    </source>
</evidence>
<keyword evidence="10" id="KW-1185">Reference proteome</keyword>
<feature type="transmembrane region" description="Helical" evidence="8">
    <location>
        <begin position="263"/>
        <end position="280"/>
    </location>
</feature>
<organism evidence="9 10">
    <name type="scientific">Crossiella equi</name>
    <dbReference type="NCBI Taxonomy" id="130796"/>
    <lineage>
        <taxon>Bacteria</taxon>
        <taxon>Bacillati</taxon>
        <taxon>Actinomycetota</taxon>
        <taxon>Actinomycetes</taxon>
        <taxon>Pseudonocardiales</taxon>
        <taxon>Pseudonocardiaceae</taxon>
        <taxon>Crossiella</taxon>
    </lineage>
</organism>
<comment type="subcellular location">
    <subcellularLocation>
        <location evidence="1">Cell membrane</location>
        <topology evidence="1">Multi-pass membrane protein</topology>
    </subcellularLocation>
</comment>
<protein>
    <submittedName>
        <fullName evidence="9">Alpha-1,2-mannosyltransferase</fullName>
        <ecNumber evidence="9">2.4.1.-</ecNumber>
    </submittedName>
</protein>
<evidence type="ECO:0000256" key="7">
    <source>
        <dbReference type="ARBA" id="ARBA00024033"/>
    </source>
</evidence>
<evidence type="ECO:0000313" key="9">
    <source>
        <dbReference type="EMBL" id="MBP2472327.1"/>
    </source>
</evidence>
<evidence type="ECO:0000256" key="4">
    <source>
        <dbReference type="ARBA" id="ARBA00022692"/>
    </source>
</evidence>
<keyword evidence="9" id="KW-0456">Lyase</keyword>
<feature type="transmembrane region" description="Helical" evidence="8">
    <location>
        <begin position="148"/>
        <end position="170"/>
    </location>
</feature>
<comment type="caution">
    <text evidence="9">The sequence shown here is derived from an EMBL/GenBank/DDBJ whole genome shotgun (WGS) entry which is preliminary data.</text>
</comment>
<feature type="transmembrane region" description="Helical" evidence="8">
    <location>
        <begin position="106"/>
        <end position="136"/>
    </location>
</feature>
<accession>A0ABS5A6V2</accession>
<dbReference type="Proteomes" id="UP001519363">
    <property type="component" value="Unassembled WGS sequence"/>
</dbReference>
<feature type="transmembrane region" description="Helical" evidence="8">
    <location>
        <begin position="311"/>
        <end position="328"/>
    </location>
</feature>
<evidence type="ECO:0000256" key="2">
    <source>
        <dbReference type="ARBA" id="ARBA00022475"/>
    </source>
</evidence>
<comment type="similarity">
    <text evidence="7">Belongs to the glycosyltransferase 87 family.</text>
</comment>
<keyword evidence="4 8" id="KW-0812">Transmembrane</keyword>
<dbReference type="InterPro" id="IPR018584">
    <property type="entry name" value="GT87"/>
</dbReference>
<gene>
    <name evidence="9" type="ORF">JOF53_001199</name>
</gene>
<evidence type="ECO:0000256" key="5">
    <source>
        <dbReference type="ARBA" id="ARBA00022989"/>
    </source>
</evidence>
<evidence type="ECO:0000256" key="8">
    <source>
        <dbReference type="SAM" id="Phobius"/>
    </source>
</evidence>
<sequence>MTVDLVALVLAVLRYAGAQGDFGVYHVGASTWLAGGELYGQLPYTSYGQGWPFTYPPIAAVLFSPFTLLSYPAASVVFTALTGLVLLLCLVLLGRELRAPWWLAPAVLPAALFLDPVHTTFGFGQINLVLLALVLMDCLARTPHWPRGLLVGLAAGIKLTPLVFLLFFLLRGHRQAIWAAAGTFASTVVLGFLAAPSDAWRYWTSALFQTDRVGRADAPGNASLRGLIASAKLPEITQTLLWLGAIALVLTVAVGAMRRSLEAGLPGHALVANAFAGLLITPVSWYHHWVWALPAIAVLAAAWWHSRDRFTLWLTGIAAVLFVLPVPGKLSTGYVFYALLVLICLSCGLGLGLRAHQAQREHRVPVPVG</sequence>
<evidence type="ECO:0000256" key="6">
    <source>
        <dbReference type="ARBA" id="ARBA00023136"/>
    </source>
</evidence>
<feature type="transmembrane region" description="Helical" evidence="8">
    <location>
        <begin position="334"/>
        <end position="353"/>
    </location>
</feature>
<evidence type="ECO:0000256" key="1">
    <source>
        <dbReference type="ARBA" id="ARBA00004651"/>
    </source>
</evidence>
<dbReference type="GO" id="GO:0016757">
    <property type="term" value="F:glycosyltransferase activity"/>
    <property type="evidence" value="ECO:0007669"/>
    <property type="project" value="UniProtKB-KW"/>
</dbReference>
<dbReference type="EC" id="2.4.1.-" evidence="9"/>
<keyword evidence="5 8" id="KW-1133">Transmembrane helix</keyword>
<dbReference type="EMBL" id="JAGIOO010000001">
    <property type="protein sequence ID" value="MBP2472327.1"/>
    <property type="molecule type" value="Genomic_DNA"/>
</dbReference>
<dbReference type="Pfam" id="PF09594">
    <property type="entry name" value="GT87"/>
    <property type="match status" value="1"/>
</dbReference>